<accession>X6LM47</accession>
<dbReference type="AlphaFoldDB" id="X6LM47"/>
<name>X6LM47_RETFI</name>
<protein>
    <submittedName>
        <fullName evidence="1">Uncharacterized protein</fullName>
    </submittedName>
</protein>
<feature type="non-terminal residue" evidence="1">
    <location>
        <position position="93"/>
    </location>
</feature>
<dbReference type="Proteomes" id="UP000023152">
    <property type="component" value="Unassembled WGS sequence"/>
</dbReference>
<dbReference type="EMBL" id="ASPP01036389">
    <property type="protein sequence ID" value="ETO02227.1"/>
    <property type="molecule type" value="Genomic_DNA"/>
</dbReference>
<proteinExistence type="predicted"/>
<keyword evidence="2" id="KW-1185">Reference proteome</keyword>
<comment type="caution">
    <text evidence="1">The sequence shown here is derived from an EMBL/GenBank/DDBJ whole genome shotgun (WGS) entry which is preliminary data.</text>
</comment>
<evidence type="ECO:0000313" key="2">
    <source>
        <dbReference type="Proteomes" id="UP000023152"/>
    </source>
</evidence>
<reference evidence="1 2" key="1">
    <citation type="journal article" date="2013" name="Curr. Biol.">
        <title>The Genome of the Foraminiferan Reticulomyxa filosa.</title>
        <authorList>
            <person name="Glockner G."/>
            <person name="Hulsmann N."/>
            <person name="Schleicher M."/>
            <person name="Noegel A.A."/>
            <person name="Eichinger L."/>
            <person name="Gallinger C."/>
            <person name="Pawlowski J."/>
            <person name="Sierra R."/>
            <person name="Euteneuer U."/>
            <person name="Pillet L."/>
            <person name="Moustafa A."/>
            <person name="Platzer M."/>
            <person name="Groth M."/>
            <person name="Szafranski K."/>
            <person name="Schliwa M."/>
        </authorList>
    </citation>
    <scope>NUCLEOTIDE SEQUENCE [LARGE SCALE GENOMIC DNA]</scope>
</reference>
<organism evidence="1 2">
    <name type="scientific">Reticulomyxa filosa</name>
    <dbReference type="NCBI Taxonomy" id="46433"/>
    <lineage>
        <taxon>Eukaryota</taxon>
        <taxon>Sar</taxon>
        <taxon>Rhizaria</taxon>
        <taxon>Retaria</taxon>
        <taxon>Foraminifera</taxon>
        <taxon>Monothalamids</taxon>
        <taxon>Reticulomyxidae</taxon>
        <taxon>Reticulomyxa</taxon>
    </lineage>
</organism>
<gene>
    <name evidence="1" type="ORF">RFI_35209</name>
</gene>
<sequence>MKQKDTECLSQKNLIITLKTQKYSISENFFCENLKRLEAHHVSWRIGTSTYHCEKNTTKKQQFTQKHRNFLSKKLSQLSNKHLEIDNAINFGV</sequence>
<evidence type="ECO:0000313" key="1">
    <source>
        <dbReference type="EMBL" id="ETO02227.1"/>
    </source>
</evidence>